<gene>
    <name evidence="3" type="ORF">AB1Y20_003671</name>
</gene>
<keyword evidence="1" id="KW-0106">Calcium</keyword>
<feature type="domain" description="EF-hand" evidence="2">
    <location>
        <begin position="78"/>
        <end position="113"/>
    </location>
</feature>
<sequence>MRSGESLDVLEQLATGNLTAELRELLAHRKVAVTQSKGGDSAGFQRVDGISRLSYKDFEEFFRHRLGRTSARDAFDATPERVKRLWFKCLDSNNDGLLSRGELFGFMLLQQSLSGGEYDLLKLLQAYPELRGSTISTDQLASVVQKNGFPRETVDEVMMQIGNGTGMLEFVELGQWVRMAKKGLKLASSAPTGGLTVLSNLLSRGRAEQTHQRKKQIAERIEAFSKVDRKHQEINQALGTVLTNKKDVLAAERLAGQLRDKFSEGAPIDNTKYKDYVLDVIVQWDLGKEERDKISLRELHQGIVLLGIENASAGAMQELFDEIDDAGAYSMPIARLAEFIISGSDSTQFSRRESNFLH</sequence>
<evidence type="ECO:0000256" key="1">
    <source>
        <dbReference type="ARBA" id="ARBA00022837"/>
    </source>
</evidence>
<evidence type="ECO:0000313" key="4">
    <source>
        <dbReference type="Proteomes" id="UP001515480"/>
    </source>
</evidence>
<evidence type="ECO:0000313" key="3">
    <source>
        <dbReference type="EMBL" id="KAL1514577.1"/>
    </source>
</evidence>
<dbReference type="PROSITE" id="PS00018">
    <property type="entry name" value="EF_HAND_1"/>
    <property type="match status" value="1"/>
</dbReference>
<organism evidence="3 4">
    <name type="scientific">Prymnesium parvum</name>
    <name type="common">Toxic golden alga</name>
    <dbReference type="NCBI Taxonomy" id="97485"/>
    <lineage>
        <taxon>Eukaryota</taxon>
        <taxon>Haptista</taxon>
        <taxon>Haptophyta</taxon>
        <taxon>Prymnesiophyceae</taxon>
        <taxon>Prymnesiales</taxon>
        <taxon>Prymnesiaceae</taxon>
        <taxon>Prymnesium</taxon>
    </lineage>
</organism>
<dbReference type="AlphaFoldDB" id="A0AB34J8C0"/>
<dbReference type="SUPFAM" id="SSF47473">
    <property type="entry name" value="EF-hand"/>
    <property type="match status" value="1"/>
</dbReference>
<dbReference type="PROSITE" id="PS50222">
    <property type="entry name" value="EF_HAND_2"/>
    <property type="match status" value="1"/>
</dbReference>
<dbReference type="GO" id="GO:0005509">
    <property type="term" value="F:calcium ion binding"/>
    <property type="evidence" value="ECO:0007669"/>
    <property type="project" value="InterPro"/>
</dbReference>
<dbReference type="Proteomes" id="UP001515480">
    <property type="component" value="Unassembled WGS sequence"/>
</dbReference>
<comment type="caution">
    <text evidence="3">The sequence shown here is derived from an EMBL/GenBank/DDBJ whole genome shotgun (WGS) entry which is preliminary data.</text>
</comment>
<reference evidence="3 4" key="1">
    <citation type="journal article" date="2024" name="Science">
        <title>Giant polyketide synthase enzymes in the biosynthesis of giant marine polyether toxins.</title>
        <authorList>
            <person name="Fallon T.R."/>
            <person name="Shende V.V."/>
            <person name="Wierzbicki I.H."/>
            <person name="Pendleton A.L."/>
            <person name="Watervoot N.F."/>
            <person name="Auber R.P."/>
            <person name="Gonzalez D.J."/>
            <person name="Wisecaver J.H."/>
            <person name="Moore B.S."/>
        </authorList>
    </citation>
    <scope>NUCLEOTIDE SEQUENCE [LARGE SCALE GENOMIC DNA]</scope>
    <source>
        <strain evidence="3 4">12B1</strain>
    </source>
</reference>
<dbReference type="EMBL" id="JBGBPQ010000012">
    <property type="protein sequence ID" value="KAL1514577.1"/>
    <property type="molecule type" value="Genomic_DNA"/>
</dbReference>
<proteinExistence type="predicted"/>
<dbReference type="InterPro" id="IPR011992">
    <property type="entry name" value="EF-hand-dom_pair"/>
</dbReference>
<dbReference type="InterPro" id="IPR002048">
    <property type="entry name" value="EF_hand_dom"/>
</dbReference>
<name>A0AB34J8C0_PRYPA</name>
<evidence type="ECO:0000259" key="2">
    <source>
        <dbReference type="PROSITE" id="PS50222"/>
    </source>
</evidence>
<protein>
    <recommendedName>
        <fullName evidence="2">EF-hand domain-containing protein</fullName>
    </recommendedName>
</protein>
<accession>A0AB34J8C0</accession>
<keyword evidence="4" id="KW-1185">Reference proteome</keyword>
<dbReference type="Gene3D" id="1.10.238.10">
    <property type="entry name" value="EF-hand"/>
    <property type="match status" value="1"/>
</dbReference>
<dbReference type="InterPro" id="IPR018247">
    <property type="entry name" value="EF_Hand_1_Ca_BS"/>
</dbReference>